<protein>
    <recommendedName>
        <fullName evidence="5">ABC transporter-associated repeat protein</fullName>
    </recommendedName>
</protein>
<reference evidence="4" key="1">
    <citation type="journal article" date="2019" name="Int. J. Syst. Evol. Microbiol.">
        <title>The Global Catalogue of Microorganisms (GCM) 10K type strain sequencing project: providing services to taxonomists for standard genome sequencing and annotation.</title>
        <authorList>
            <consortium name="The Broad Institute Genomics Platform"/>
            <consortium name="The Broad Institute Genome Sequencing Center for Infectious Disease"/>
            <person name="Wu L."/>
            <person name="Ma J."/>
        </authorList>
    </citation>
    <scope>NUCLEOTIDE SEQUENCE [LARGE SCALE GENOMIC DNA]</scope>
    <source>
        <strain evidence="4">CGMCC 4.7319</strain>
    </source>
</reference>
<evidence type="ECO:0000313" key="3">
    <source>
        <dbReference type="EMBL" id="GGM90174.1"/>
    </source>
</evidence>
<evidence type="ECO:0000256" key="2">
    <source>
        <dbReference type="SAM" id="SignalP"/>
    </source>
</evidence>
<keyword evidence="2" id="KW-0732">Signal</keyword>
<feature type="signal peptide" evidence="2">
    <location>
        <begin position="1"/>
        <end position="23"/>
    </location>
</feature>
<dbReference type="NCBIfam" id="TIGR03769">
    <property type="entry name" value="P_ac_wall_RPT"/>
    <property type="match status" value="1"/>
</dbReference>
<evidence type="ECO:0000313" key="4">
    <source>
        <dbReference type="Proteomes" id="UP000597656"/>
    </source>
</evidence>
<proteinExistence type="predicted"/>
<evidence type="ECO:0008006" key="5">
    <source>
        <dbReference type="Google" id="ProtNLM"/>
    </source>
</evidence>
<feature type="chain" id="PRO_5047045213" description="ABC transporter-associated repeat protein" evidence="2">
    <location>
        <begin position="24"/>
        <end position="302"/>
    </location>
</feature>
<dbReference type="NCBIfam" id="NF038134">
    <property type="entry name" value="choice_anch_M"/>
    <property type="match status" value="1"/>
</dbReference>
<name>A0ABQ2HSB6_9PSEU</name>
<dbReference type="EMBL" id="BMNC01000003">
    <property type="protein sequence ID" value="GGM90174.1"/>
    <property type="molecule type" value="Genomic_DNA"/>
</dbReference>
<keyword evidence="1" id="KW-1133">Transmembrane helix</keyword>
<evidence type="ECO:0000256" key="1">
    <source>
        <dbReference type="SAM" id="Phobius"/>
    </source>
</evidence>
<dbReference type="InterPro" id="IPR022435">
    <property type="entry name" value="Surface-anchored_actinobac"/>
</dbReference>
<sequence>MRRSLPSALLVVMALLTPAAALAQPPSDGPDQTIAPDQRTAADEAVLSRGHVDIGPRYVDGAWKLMVHDDTGEQSVWRDLDRTAFQVPDKALLTVPDNPAYAFIGKPGAKVHVLPQVQNPEVTWVGWNTQDPEVMETVDRGVTLTLTGVDGPGELFVYLQAGNFGAADVLWNSTKPERQDIWVDTNTHTHANWVFTTPGVYLVQVEAHAKLVDGKEARHTATLRFAVGDATDTKAALTAASRTSASASPSAAASEKDTAGNNGGSGPPLGVVALIAAVVVLAVLVVVVIVRGRAAKRQGTSG</sequence>
<gene>
    <name evidence="3" type="ORF">GCM10011609_28860</name>
</gene>
<keyword evidence="1" id="KW-0812">Transmembrane</keyword>
<keyword evidence="4" id="KW-1185">Reference proteome</keyword>
<accession>A0ABQ2HSB6</accession>
<comment type="caution">
    <text evidence="3">The sequence shown here is derived from an EMBL/GenBank/DDBJ whole genome shotgun (WGS) entry which is preliminary data.</text>
</comment>
<feature type="transmembrane region" description="Helical" evidence="1">
    <location>
        <begin position="269"/>
        <end position="290"/>
    </location>
</feature>
<keyword evidence="1" id="KW-0472">Membrane</keyword>
<dbReference type="RefSeq" id="WP_229693370.1">
    <property type="nucleotide sequence ID" value="NZ_BMNC01000003.1"/>
</dbReference>
<dbReference type="Proteomes" id="UP000597656">
    <property type="component" value="Unassembled WGS sequence"/>
</dbReference>
<organism evidence="3 4">
    <name type="scientific">Lentzea pudingi</name>
    <dbReference type="NCBI Taxonomy" id="1789439"/>
    <lineage>
        <taxon>Bacteria</taxon>
        <taxon>Bacillati</taxon>
        <taxon>Actinomycetota</taxon>
        <taxon>Actinomycetes</taxon>
        <taxon>Pseudonocardiales</taxon>
        <taxon>Pseudonocardiaceae</taxon>
        <taxon>Lentzea</taxon>
    </lineage>
</organism>